<dbReference type="OrthoDB" id="3698580at2"/>
<dbReference type="HOGENOM" id="CLU_2912262_0_0_11"/>
<keyword evidence="2" id="KW-1185">Reference proteome</keyword>
<organism evidence="1 2">
    <name type="scientific">Saccharomonospora marina XMU15</name>
    <dbReference type="NCBI Taxonomy" id="882083"/>
    <lineage>
        <taxon>Bacteria</taxon>
        <taxon>Bacillati</taxon>
        <taxon>Actinomycetota</taxon>
        <taxon>Actinomycetes</taxon>
        <taxon>Pseudonocardiales</taxon>
        <taxon>Pseudonocardiaceae</taxon>
        <taxon>Saccharomonospora</taxon>
    </lineage>
</organism>
<dbReference type="AlphaFoldDB" id="H5X5B6"/>
<protein>
    <submittedName>
        <fullName evidence="1">Uncharacterized protein</fullName>
    </submittedName>
</protein>
<accession>H5X5B6</accession>
<dbReference type="EMBL" id="CM001439">
    <property type="protein sequence ID" value="EHR48927.1"/>
    <property type="molecule type" value="Genomic_DNA"/>
</dbReference>
<sequence length="66" mass="7539">MAKKNREFVHITAKKSWWSGRIWALCGATQEAGRYQTDTWRLFALPGPACPACERIERDRKSGGRS</sequence>
<gene>
    <name evidence="1" type="ORF">SacmaDRAFT_0627</name>
</gene>
<evidence type="ECO:0000313" key="2">
    <source>
        <dbReference type="Proteomes" id="UP000004926"/>
    </source>
</evidence>
<evidence type="ECO:0000313" key="1">
    <source>
        <dbReference type="EMBL" id="EHR48927.1"/>
    </source>
</evidence>
<reference evidence="1 2" key="1">
    <citation type="journal article" date="2012" name="Stand. Genomic Sci.">
        <title>Genome sequence of the ocean sediment bacterium Saccharomonospora marina type strain (XMU15(T)).</title>
        <authorList>
            <person name="Klenk H.P."/>
            <person name="Lu M."/>
            <person name="Lucas S."/>
            <person name="Lapidus A."/>
            <person name="Copeland A."/>
            <person name="Pitluck S."/>
            <person name="Goodwin L.A."/>
            <person name="Han C."/>
            <person name="Tapia R."/>
            <person name="Brambilla E.M."/>
            <person name="Potter G."/>
            <person name="Land M."/>
            <person name="Ivanova N."/>
            <person name="Rohde M."/>
            <person name="Goker M."/>
            <person name="Detter J.C."/>
            <person name="Li W.J."/>
            <person name="Kyrpides N.C."/>
            <person name="Woyke T."/>
        </authorList>
    </citation>
    <scope>NUCLEOTIDE SEQUENCE [LARGE SCALE GENOMIC DNA]</scope>
    <source>
        <strain evidence="1 2">XMU15</strain>
    </source>
</reference>
<dbReference type="Proteomes" id="UP000004926">
    <property type="component" value="Chromosome"/>
</dbReference>
<dbReference type="STRING" id="882083.SacmaDRAFT_0627"/>
<name>H5X5B6_9PSEU</name>
<proteinExistence type="predicted"/>
<dbReference type="RefSeq" id="WP_009152317.1">
    <property type="nucleotide sequence ID" value="NZ_CM001439.1"/>
</dbReference>